<sequence>MNTRYDYFPSIDMIKDSNIELAQSLRLLNLKKYGVSKRFIMTTMVQDGCKSLSKKVIKMN</sequence>
<accession>A0AAP0IJJ8</accession>
<gene>
    <name evidence="1" type="ORF">Sjap_015427</name>
</gene>
<dbReference type="EMBL" id="JBBNAE010000006">
    <property type="protein sequence ID" value="KAK9116480.1"/>
    <property type="molecule type" value="Genomic_DNA"/>
</dbReference>
<dbReference type="Proteomes" id="UP001417504">
    <property type="component" value="Unassembled WGS sequence"/>
</dbReference>
<reference evidence="1 2" key="1">
    <citation type="submission" date="2024-01" db="EMBL/GenBank/DDBJ databases">
        <title>Genome assemblies of Stephania.</title>
        <authorList>
            <person name="Yang L."/>
        </authorList>
    </citation>
    <scope>NUCLEOTIDE SEQUENCE [LARGE SCALE GENOMIC DNA]</scope>
    <source>
        <strain evidence="1">QJT</strain>
        <tissue evidence="1">Leaf</tissue>
    </source>
</reference>
<evidence type="ECO:0000313" key="1">
    <source>
        <dbReference type="EMBL" id="KAK9116480.1"/>
    </source>
</evidence>
<organism evidence="1 2">
    <name type="scientific">Stephania japonica</name>
    <dbReference type="NCBI Taxonomy" id="461633"/>
    <lineage>
        <taxon>Eukaryota</taxon>
        <taxon>Viridiplantae</taxon>
        <taxon>Streptophyta</taxon>
        <taxon>Embryophyta</taxon>
        <taxon>Tracheophyta</taxon>
        <taxon>Spermatophyta</taxon>
        <taxon>Magnoliopsida</taxon>
        <taxon>Ranunculales</taxon>
        <taxon>Menispermaceae</taxon>
        <taxon>Menispermoideae</taxon>
        <taxon>Cissampelideae</taxon>
        <taxon>Stephania</taxon>
    </lineage>
</organism>
<comment type="caution">
    <text evidence="1">The sequence shown here is derived from an EMBL/GenBank/DDBJ whole genome shotgun (WGS) entry which is preliminary data.</text>
</comment>
<protein>
    <submittedName>
        <fullName evidence="1">Uncharacterized protein</fullName>
    </submittedName>
</protein>
<name>A0AAP0IJJ8_9MAGN</name>
<evidence type="ECO:0000313" key="2">
    <source>
        <dbReference type="Proteomes" id="UP001417504"/>
    </source>
</evidence>
<proteinExistence type="predicted"/>
<dbReference type="AlphaFoldDB" id="A0AAP0IJJ8"/>
<keyword evidence="2" id="KW-1185">Reference proteome</keyword>